<dbReference type="InterPro" id="IPR023298">
    <property type="entry name" value="ATPase_P-typ_TM_dom_sf"/>
</dbReference>
<dbReference type="EMBL" id="CAJDYZ010002709">
    <property type="protein sequence ID" value="CAD1469631.1"/>
    <property type="molecule type" value="Genomic_DNA"/>
</dbReference>
<gene>
    <name evidence="1" type="ORF">MHI_LOCUS140330</name>
</gene>
<dbReference type="Gene3D" id="1.20.1110.10">
    <property type="entry name" value="Calcium-transporting ATPase, transmembrane domain"/>
    <property type="match status" value="1"/>
</dbReference>
<name>A0A6V7GVD3_9HYME</name>
<comment type="caution">
    <text evidence="1">The sequence shown here is derived from an EMBL/GenBank/DDBJ whole genome shotgun (WGS) entry which is preliminary data.</text>
</comment>
<dbReference type="SUPFAM" id="SSF81665">
    <property type="entry name" value="Calcium ATPase, transmembrane domain M"/>
    <property type="match status" value="1"/>
</dbReference>
<evidence type="ECO:0000313" key="1">
    <source>
        <dbReference type="EMBL" id="CAD1469631.1"/>
    </source>
</evidence>
<proteinExistence type="predicted"/>
<dbReference type="Proteomes" id="UP000752696">
    <property type="component" value="Unassembled WGS sequence"/>
</dbReference>
<organism evidence="1 2">
    <name type="scientific">Heterotrigona itama</name>
    <dbReference type="NCBI Taxonomy" id="395501"/>
    <lineage>
        <taxon>Eukaryota</taxon>
        <taxon>Metazoa</taxon>
        <taxon>Ecdysozoa</taxon>
        <taxon>Arthropoda</taxon>
        <taxon>Hexapoda</taxon>
        <taxon>Insecta</taxon>
        <taxon>Pterygota</taxon>
        <taxon>Neoptera</taxon>
        <taxon>Endopterygota</taxon>
        <taxon>Hymenoptera</taxon>
        <taxon>Apocrita</taxon>
        <taxon>Aculeata</taxon>
        <taxon>Apoidea</taxon>
        <taxon>Anthophila</taxon>
        <taxon>Apidae</taxon>
        <taxon>Heterotrigona</taxon>
    </lineage>
</organism>
<feature type="non-terminal residue" evidence="1">
    <location>
        <position position="1"/>
    </location>
</feature>
<sequence length="75" mass="8729">VYCTVYGGAWYTHIFLINGGWQVPAISLAYEAPESDIMKRQPRDPYRDNLVNRRWVSQLPTRETNTILSEKSMHS</sequence>
<protein>
    <submittedName>
        <fullName evidence="1">Uncharacterized protein</fullName>
    </submittedName>
</protein>
<evidence type="ECO:0000313" key="2">
    <source>
        <dbReference type="Proteomes" id="UP000752696"/>
    </source>
</evidence>
<dbReference type="AlphaFoldDB" id="A0A6V7GVD3"/>
<reference evidence="1" key="1">
    <citation type="submission" date="2020-07" db="EMBL/GenBank/DDBJ databases">
        <authorList>
            <person name="Nazaruddin N."/>
        </authorList>
    </citation>
    <scope>NUCLEOTIDE SEQUENCE</scope>
</reference>
<dbReference type="OrthoDB" id="7457385at2759"/>
<keyword evidence="2" id="KW-1185">Reference proteome</keyword>
<accession>A0A6V7GVD3</accession>